<sequence>MTADIRPGRTCSICSHEERMVIESLILASRSYRSLSKRFQVSEDSLGRHVRNHLSGEIKAAMQSSSIARTTDILQRLADIAEDANTARKRALERGATLLAIRAGEAETRALMVLLERLQVDDLSVLSLLRAGETLARSVGQATRDNPTVGKAIAHRLRASGEGQDADVLEELADRLIRETTNALGETL</sequence>
<reference evidence="1 2" key="1">
    <citation type="submission" date="2018-05" db="EMBL/GenBank/DDBJ databases">
        <title>Genetic diversity of glacier-inhabiting Cryobacterium bacteria in China and description of Cryobacterium mengkeensis sp. nov. and Arthrobacter glacialis sp. nov.</title>
        <authorList>
            <person name="Liu Q."/>
            <person name="Xin Y.-H."/>
        </authorList>
    </citation>
    <scope>NUCLEOTIDE SEQUENCE [LARGE SCALE GENOMIC DNA]</scope>
    <source>
        <strain evidence="1 2">SK-1</strain>
    </source>
</reference>
<protein>
    <submittedName>
        <fullName evidence="1">Uncharacterized protein</fullName>
    </submittedName>
</protein>
<name>A0A317ZNJ9_9MICO</name>
<dbReference type="OrthoDB" id="5147340at2"/>
<organism evidence="1 2">
    <name type="scientific">Cryobacterium arcticum</name>
    <dbReference type="NCBI Taxonomy" id="670052"/>
    <lineage>
        <taxon>Bacteria</taxon>
        <taxon>Bacillati</taxon>
        <taxon>Actinomycetota</taxon>
        <taxon>Actinomycetes</taxon>
        <taxon>Micrococcales</taxon>
        <taxon>Microbacteriaceae</taxon>
        <taxon>Cryobacterium</taxon>
    </lineage>
</organism>
<evidence type="ECO:0000313" key="1">
    <source>
        <dbReference type="EMBL" id="PXA67478.1"/>
    </source>
</evidence>
<comment type="caution">
    <text evidence="1">The sequence shown here is derived from an EMBL/GenBank/DDBJ whole genome shotgun (WGS) entry which is preliminary data.</text>
</comment>
<keyword evidence="2" id="KW-1185">Reference proteome</keyword>
<dbReference type="RefSeq" id="WP_110127162.1">
    <property type="nucleotide sequence ID" value="NZ_QHLY01000012.1"/>
</dbReference>
<proteinExistence type="predicted"/>
<dbReference type="EMBL" id="QHLY01000012">
    <property type="protein sequence ID" value="PXA67478.1"/>
    <property type="molecule type" value="Genomic_DNA"/>
</dbReference>
<evidence type="ECO:0000313" key="2">
    <source>
        <dbReference type="Proteomes" id="UP000246722"/>
    </source>
</evidence>
<dbReference type="Proteomes" id="UP000246722">
    <property type="component" value="Unassembled WGS sequence"/>
</dbReference>
<gene>
    <name evidence="1" type="ORF">CTB96_12190</name>
</gene>
<accession>A0A317ZNJ9</accession>
<dbReference type="AlphaFoldDB" id="A0A317ZNJ9"/>